<dbReference type="Gene3D" id="2.30.120.10">
    <property type="match status" value="1"/>
</dbReference>
<dbReference type="AlphaFoldDB" id="A0A0P6Y5U8"/>
<dbReference type="OrthoDB" id="9759796at2"/>
<dbReference type="CDD" id="cd03747">
    <property type="entry name" value="Ntn_PGA_like"/>
    <property type="match status" value="1"/>
</dbReference>
<dbReference type="Gene3D" id="3.60.20.10">
    <property type="entry name" value="Glutamine Phosphoribosylpyrophosphate, subunit 1, domain 1"/>
    <property type="match status" value="1"/>
</dbReference>
<organism evidence="6 7">
    <name type="scientific">Levilinea saccharolytica</name>
    <dbReference type="NCBI Taxonomy" id="229921"/>
    <lineage>
        <taxon>Bacteria</taxon>
        <taxon>Bacillati</taxon>
        <taxon>Chloroflexota</taxon>
        <taxon>Anaerolineae</taxon>
        <taxon>Anaerolineales</taxon>
        <taxon>Anaerolineaceae</taxon>
        <taxon>Levilinea</taxon>
    </lineage>
</organism>
<evidence type="ECO:0008006" key="8">
    <source>
        <dbReference type="Google" id="ProtNLM"/>
    </source>
</evidence>
<dbReference type="PANTHER" id="PTHR34218:SF4">
    <property type="entry name" value="ACYL-HOMOSERINE LACTONE ACYLASE QUIP"/>
    <property type="match status" value="1"/>
</dbReference>
<keyword evidence="7" id="KW-1185">Reference proteome</keyword>
<proteinExistence type="inferred from homology"/>
<evidence type="ECO:0000256" key="5">
    <source>
        <dbReference type="PIRSR" id="PIRSR001227-2"/>
    </source>
</evidence>
<dbReference type="EMBL" id="LGCM01000039">
    <property type="protein sequence ID" value="KPL80742.1"/>
    <property type="molecule type" value="Genomic_DNA"/>
</dbReference>
<dbReference type="InterPro" id="IPR043146">
    <property type="entry name" value="Penicillin_amidase_N_B-knob"/>
</dbReference>
<keyword evidence="5" id="KW-0479">Metal-binding</keyword>
<dbReference type="RefSeq" id="WP_062417635.1">
    <property type="nucleotide sequence ID" value="NZ_DF967974.1"/>
</dbReference>
<accession>A0A0P6Y5U8</accession>
<dbReference type="InterPro" id="IPR014395">
    <property type="entry name" value="Pen/GL7ACA/AHL_acylase"/>
</dbReference>
<feature type="active site" description="Nucleophile" evidence="4">
    <location>
        <position position="239"/>
    </location>
</feature>
<dbReference type="InterPro" id="IPR043147">
    <property type="entry name" value="Penicillin_amidase_A-knob"/>
</dbReference>
<protein>
    <recommendedName>
        <fullName evidence="8">Penicillin amidase</fullName>
    </recommendedName>
</protein>
<dbReference type="PIRSF" id="PIRSF001227">
    <property type="entry name" value="Pen_acylase"/>
    <property type="match status" value="1"/>
</dbReference>
<dbReference type="Gene3D" id="1.10.1400.10">
    <property type="match status" value="1"/>
</dbReference>
<feature type="binding site" evidence="5">
    <location>
        <position position="314"/>
    </location>
    <ligand>
        <name>Ca(2+)</name>
        <dbReference type="ChEBI" id="CHEBI:29108"/>
    </ligand>
</feature>
<evidence type="ECO:0000256" key="2">
    <source>
        <dbReference type="ARBA" id="ARBA00022801"/>
    </source>
</evidence>
<dbReference type="InterPro" id="IPR029055">
    <property type="entry name" value="Ntn_hydrolases_N"/>
</dbReference>
<dbReference type="STRING" id="229921.ADN01_11510"/>
<comment type="similarity">
    <text evidence="1">Belongs to the peptidase S45 family.</text>
</comment>
<evidence type="ECO:0000256" key="1">
    <source>
        <dbReference type="ARBA" id="ARBA00006586"/>
    </source>
</evidence>
<comment type="cofactor">
    <cofactor evidence="5">
        <name>Ca(2+)</name>
        <dbReference type="ChEBI" id="CHEBI:29108"/>
    </cofactor>
    <text evidence="5">Binds 1 Ca(2+) ion per dimer.</text>
</comment>
<feature type="binding site" evidence="5">
    <location>
        <position position="311"/>
    </location>
    <ligand>
        <name>Ca(2+)</name>
        <dbReference type="ChEBI" id="CHEBI:29108"/>
    </ligand>
</feature>
<dbReference type="SUPFAM" id="SSF56235">
    <property type="entry name" value="N-terminal nucleophile aminohydrolases (Ntn hydrolases)"/>
    <property type="match status" value="1"/>
</dbReference>
<keyword evidence="5" id="KW-0106">Calcium</keyword>
<dbReference type="GO" id="GO:0046872">
    <property type="term" value="F:metal ion binding"/>
    <property type="evidence" value="ECO:0007669"/>
    <property type="project" value="UniProtKB-KW"/>
</dbReference>
<dbReference type="GO" id="GO:0017000">
    <property type="term" value="P:antibiotic biosynthetic process"/>
    <property type="evidence" value="ECO:0007669"/>
    <property type="project" value="InterPro"/>
</dbReference>
<dbReference type="InterPro" id="IPR002692">
    <property type="entry name" value="S45"/>
</dbReference>
<reference evidence="6 7" key="1">
    <citation type="submission" date="2015-07" db="EMBL/GenBank/DDBJ databases">
        <title>Genome sequence of Levilinea saccharolytica DSM 16555.</title>
        <authorList>
            <person name="Hemp J."/>
            <person name="Ward L.M."/>
            <person name="Pace L.A."/>
            <person name="Fischer W.W."/>
        </authorList>
    </citation>
    <scope>NUCLEOTIDE SEQUENCE [LARGE SCALE GENOMIC DNA]</scope>
    <source>
        <strain evidence="6 7">KIBI-1</strain>
    </source>
</reference>
<gene>
    <name evidence="6" type="ORF">ADN01_11510</name>
</gene>
<evidence type="ECO:0000313" key="6">
    <source>
        <dbReference type="EMBL" id="KPL80742.1"/>
    </source>
</evidence>
<dbReference type="PANTHER" id="PTHR34218">
    <property type="entry name" value="PEPTIDASE S45 PENICILLIN AMIDASE"/>
    <property type="match status" value="1"/>
</dbReference>
<dbReference type="Gene3D" id="1.10.439.10">
    <property type="entry name" value="Penicillin Amidohydrolase, domain 1"/>
    <property type="match status" value="1"/>
</dbReference>
<evidence type="ECO:0000313" key="7">
    <source>
        <dbReference type="Proteomes" id="UP000050501"/>
    </source>
</evidence>
<feature type="binding site" evidence="5">
    <location>
        <position position="180"/>
    </location>
    <ligand>
        <name>Ca(2+)</name>
        <dbReference type="ChEBI" id="CHEBI:29108"/>
    </ligand>
</feature>
<dbReference type="Proteomes" id="UP000050501">
    <property type="component" value="Unassembled WGS sequence"/>
</dbReference>
<comment type="caution">
    <text evidence="6">The sequence shown here is derived from an EMBL/GenBank/DDBJ whole genome shotgun (WGS) entry which is preliminary data.</text>
</comment>
<evidence type="ECO:0000256" key="3">
    <source>
        <dbReference type="ARBA" id="ARBA00023145"/>
    </source>
</evidence>
<dbReference type="InterPro" id="IPR023343">
    <property type="entry name" value="Penicillin_amidase_dom1"/>
</dbReference>
<dbReference type="GO" id="GO:0016811">
    <property type="term" value="F:hydrolase activity, acting on carbon-nitrogen (but not peptide) bonds, in linear amides"/>
    <property type="evidence" value="ECO:0007669"/>
    <property type="project" value="InterPro"/>
</dbReference>
<evidence type="ECO:0000256" key="4">
    <source>
        <dbReference type="PIRSR" id="PIRSR001227-1"/>
    </source>
</evidence>
<name>A0A0P6Y5U8_9CHLR</name>
<sequence length="790" mass="87570">MGKSTLLGKIARAGLTWMGKQKLAKIEGSLDVAGLHQSVEVLRDRYGIAHIYAQDDHDLFFAQGLVHAQERFWQMELNRRTANGTLSEWFGPLALDTDRAARTFGFARVGRADFARFCPELQEALRAYTAGVNAYLSAYPNKLPLEFTLLGQKARPWTVEDTLAFSRLMIWQLSHAWYSELTRARLVERVGAEHAAEFDLSYPQGNPLTLPEGVEMNALDPKGGLSAVRGPFLQRGLGSNAWSVSGERSQSGTALLCNDMHLILSLPNLWYENHLVSPTTQVSGVSIPCAPLVLAGHNADISWGITLAFTDCEDVYVEQFDPADPTRYQFAGEWKTAQVLEERIAVKGQAEHVEKVVLTDHGPVISDAVGEKQQRLAVQSMALRPCLALEGWYRLNKAAGWDDFVEAARCVEAPQLNVVYADTQGNIGYWVTGRTPVRAQGTGKIPAPGWTGTHEWVGEIPFEEMPHALNPAKGYIATCNNKIVPDTYPHYLGDHWMNGYRLARLEEFFASRPRLSLEDCAAMQTDVTCVPARLLLPHLRGCESQDADVRQMLQLLEGWDAVLAADSTAAAVYEAARAHLVKGLLEPVLGAELSADLLGKGFNPVLFPDHEFYGNDMQAVLRILDDPQSWWLAQAGGKQALIERALREGAAYLRAELGPDPAEWRWGRLHTITFAHAMGIQKPLDEVFNRGPLPVGGDTDTPWQAAWAPGEPYENKLWAPSMRHLFDMGDLTRCQLVLPIGQSGQLGSPHYDDMLPRWLGGQFVPMLWTRSQVEGELEGRLILRSGDAVK</sequence>
<keyword evidence="3" id="KW-0865">Zymogen</keyword>
<dbReference type="Pfam" id="PF01804">
    <property type="entry name" value="Penicil_amidase"/>
    <property type="match status" value="1"/>
</dbReference>
<keyword evidence="2" id="KW-0378">Hydrolase</keyword>